<dbReference type="Pfam" id="PF09021">
    <property type="entry name" value="HutP"/>
    <property type="match status" value="1"/>
</dbReference>
<comment type="function">
    <text evidence="1">Antiterminator that binds to cis-acting regulatory sequences on the mRNA in the presence of histidine, thereby suppressing transcription termination and activating the hut operon for histidine utilization.</text>
</comment>
<keyword evidence="10" id="KW-1185">Reference proteome</keyword>
<dbReference type="InterPro" id="IPR036482">
    <property type="entry name" value="Regulatory_HutP_sf"/>
</dbReference>
<evidence type="ECO:0000256" key="8">
    <source>
        <dbReference type="ARBA" id="ARBA00023163"/>
    </source>
</evidence>
<dbReference type="AlphaFoldDB" id="A0A0U1KXE5"/>
<keyword evidence="6" id="KW-0805">Transcription regulation</keyword>
<evidence type="ECO:0000313" key="9">
    <source>
        <dbReference type="EMBL" id="CQR72080.1"/>
    </source>
</evidence>
<evidence type="ECO:0000256" key="4">
    <source>
        <dbReference type="ARBA" id="ARBA00019377"/>
    </source>
</evidence>
<sequence length="141" mass="14922">MNNDITSIDVGRAALRMAISDSRQDEQAIRQLLTKQNILTVAVDFGGEFIPSVKKIIERAAVAAQRQNLVPSNHIGEGAVAGAVHDALEQIATKAVGLNVGGKIGIARYGEHLCVAVYFGVGVLNLNEVAVGLSHRSLPLE</sequence>
<reference evidence="10" key="1">
    <citation type="submission" date="2015-03" db="EMBL/GenBank/DDBJ databases">
        <authorList>
            <person name="Nijsse Bart"/>
        </authorList>
    </citation>
    <scope>NUCLEOTIDE SEQUENCE [LARGE SCALE GENOMIC DNA]</scope>
</reference>
<evidence type="ECO:0000256" key="6">
    <source>
        <dbReference type="ARBA" id="ARBA00023015"/>
    </source>
</evidence>
<dbReference type="RefSeq" id="WP_021167711.1">
    <property type="nucleotide sequence ID" value="NZ_CTRP01000008.1"/>
</dbReference>
<evidence type="ECO:0000256" key="3">
    <source>
        <dbReference type="ARBA" id="ARBA00011643"/>
    </source>
</evidence>
<name>A0A0U1KXE5_9FIRM</name>
<dbReference type="EMBL" id="CTRP01000008">
    <property type="protein sequence ID" value="CQR72080.1"/>
    <property type="molecule type" value="Genomic_DNA"/>
</dbReference>
<dbReference type="InterPro" id="IPR015111">
    <property type="entry name" value="Regulatory_HutP"/>
</dbReference>
<evidence type="ECO:0000256" key="2">
    <source>
        <dbReference type="ARBA" id="ARBA00009992"/>
    </source>
</evidence>
<gene>
    <name evidence="9" type="ORF">SpAn4DRAFT_4769</name>
</gene>
<comment type="subunit">
    <text evidence="3">Homohexamer.</text>
</comment>
<keyword evidence="8" id="KW-0804">Transcription</keyword>
<dbReference type="CDD" id="cd11640">
    <property type="entry name" value="HutP"/>
    <property type="match status" value="1"/>
</dbReference>
<dbReference type="Proteomes" id="UP000049855">
    <property type="component" value="Unassembled WGS sequence"/>
</dbReference>
<comment type="similarity">
    <text evidence="2">Belongs to the HutP family.</text>
</comment>
<evidence type="ECO:0000256" key="7">
    <source>
        <dbReference type="ARBA" id="ARBA00023159"/>
    </source>
</evidence>
<protein>
    <recommendedName>
        <fullName evidence="4">Hut operon positive regulatory protein</fullName>
    </recommendedName>
</protein>
<keyword evidence="5" id="KW-0694">RNA-binding</keyword>
<keyword evidence="7" id="KW-0010">Activator</keyword>
<accession>A0A0U1KXE5</accession>
<evidence type="ECO:0000256" key="1">
    <source>
        <dbReference type="ARBA" id="ARBA00002945"/>
    </source>
</evidence>
<evidence type="ECO:0000313" key="10">
    <source>
        <dbReference type="Proteomes" id="UP000049855"/>
    </source>
</evidence>
<proteinExistence type="inferred from homology"/>
<dbReference type="GO" id="GO:0003723">
    <property type="term" value="F:RNA binding"/>
    <property type="evidence" value="ECO:0007669"/>
    <property type="project" value="UniProtKB-KW"/>
</dbReference>
<organism evidence="9 10">
    <name type="scientific">Sporomusa ovata</name>
    <dbReference type="NCBI Taxonomy" id="2378"/>
    <lineage>
        <taxon>Bacteria</taxon>
        <taxon>Bacillati</taxon>
        <taxon>Bacillota</taxon>
        <taxon>Negativicutes</taxon>
        <taxon>Selenomonadales</taxon>
        <taxon>Sporomusaceae</taxon>
        <taxon>Sporomusa</taxon>
    </lineage>
</organism>
<evidence type="ECO:0000256" key="5">
    <source>
        <dbReference type="ARBA" id="ARBA00022884"/>
    </source>
</evidence>
<dbReference type="Gene3D" id="3.40.1510.10">
    <property type="entry name" value="Hut operon regulatory protein HutP"/>
    <property type="match status" value="1"/>
</dbReference>